<dbReference type="KEGG" id="ptm:GSPATT00024734001"/>
<evidence type="ECO:0000313" key="2">
    <source>
        <dbReference type="EMBL" id="CAK92003.1"/>
    </source>
</evidence>
<dbReference type="InParanoid" id="A0E9N6"/>
<evidence type="ECO:0008006" key="4">
    <source>
        <dbReference type="Google" id="ProtNLM"/>
    </source>
</evidence>
<dbReference type="GeneID" id="5045185"/>
<dbReference type="HOGENOM" id="CLU_1323146_0_0_1"/>
<dbReference type="OMA" id="HICESCW"/>
<dbReference type="AlphaFoldDB" id="A0E9N6"/>
<protein>
    <recommendedName>
        <fullName evidence="4">Phorbol-ester/DAG-type domain-containing protein</fullName>
    </recommendedName>
</protein>
<feature type="transmembrane region" description="Helical" evidence="1">
    <location>
        <begin position="173"/>
        <end position="196"/>
    </location>
</feature>
<dbReference type="RefSeq" id="XP_001459400.1">
    <property type="nucleotide sequence ID" value="XM_001459363.1"/>
</dbReference>
<reference evidence="2 3" key="1">
    <citation type="journal article" date="2006" name="Nature">
        <title>Global trends of whole-genome duplications revealed by the ciliate Paramecium tetraurelia.</title>
        <authorList>
            <consortium name="Genoscope"/>
            <person name="Aury J.-M."/>
            <person name="Jaillon O."/>
            <person name="Duret L."/>
            <person name="Noel B."/>
            <person name="Jubin C."/>
            <person name="Porcel B.M."/>
            <person name="Segurens B."/>
            <person name="Daubin V."/>
            <person name="Anthouard V."/>
            <person name="Aiach N."/>
            <person name="Arnaiz O."/>
            <person name="Billaut A."/>
            <person name="Beisson J."/>
            <person name="Blanc I."/>
            <person name="Bouhouche K."/>
            <person name="Camara F."/>
            <person name="Duharcourt S."/>
            <person name="Guigo R."/>
            <person name="Gogendeau D."/>
            <person name="Katinka M."/>
            <person name="Keller A.-M."/>
            <person name="Kissmehl R."/>
            <person name="Klotz C."/>
            <person name="Koll F."/>
            <person name="Le Moue A."/>
            <person name="Lepere C."/>
            <person name="Malinsky S."/>
            <person name="Nowacki M."/>
            <person name="Nowak J.K."/>
            <person name="Plattner H."/>
            <person name="Poulain J."/>
            <person name="Ruiz F."/>
            <person name="Serrano V."/>
            <person name="Zagulski M."/>
            <person name="Dessen P."/>
            <person name="Betermier M."/>
            <person name="Weissenbach J."/>
            <person name="Scarpelli C."/>
            <person name="Schachter V."/>
            <person name="Sperling L."/>
            <person name="Meyer E."/>
            <person name="Cohen J."/>
            <person name="Wincker P."/>
        </authorList>
    </citation>
    <scope>NUCLEOTIDE SEQUENCE [LARGE SCALE GENOMIC DNA]</scope>
    <source>
        <strain evidence="2 3">Stock d4-2</strain>
    </source>
</reference>
<proteinExistence type="predicted"/>
<keyword evidence="1" id="KW-0472">Membrane</keyword>
<evidence type="ECO:0000313" key="3">
    <source>
        <dbReference type="Proteomes" id="UP000000600"/>
    </source>
</evidence>
<organism evidence="2 3">
    <name type="scientific">Paramecium tetraurelia</name>
    <dbReference type="NCBI Taxonomy" id="5888"/>
    <lineage>
        <taxon>Eukaryota</taxon>
        <taxon>Sar</taxon>
        <taxon>Alveolata</taxon>
        <taxon>Ciliophora</taxon>
        <taxon>Intramacronucleata</taxon>
        <taxon>Oligohymenophorea</taxon>
        <taxon>Peniculida</taxon>
        <taxon>Parameciidae</taxon>
        <taxon>Paramecium</taxon>
    </lineage>
</organism>
<keyword evidence="1" id="KW-0812">Transmembrane</keyword>
<evidence type="ECO:0000256" key="1">
    <source>
        <dbReference type="SAM" id="Phobius"/>
    </source>
</evidence>
<keyword evidence="3" id="KW-1185">Reference proteome</keyword>
<gene>
    <name evidence="2" type="ORF">GSPATT00024734001</name>
</gene>
<dbReference type="Proteomes" id="UP000000600">
    <property type="component" value="Unassembled WGS sequence"/>
</dbReference>
<dbReference type="EMBL" id="CT868666">
    <property type="protein sequence ID" value="CAK92003.1"/>
    <property type="molecule type" value="Genomic_DNA"/>
</dbReference>
<sequence>MQNYCSLCGLPQGTLKQELFLFPVEIKTQYKNCYIEQIVLKLITFHIHQLILIDNYILFRNEKHICESCWQLIQQGFTCKKCKVYNFVQNSSIKQCNFCKSCFCLDCEAQLELFSSTQGICYGCQKQELFSYKIAYFIMILFVGLIVPCLAFNQLLSQYFDPIHQFNCCKNRFYTTLLLFILLFPFLYPYTIIQLICTGIKSIIRNCR</sequence>
<keyword evidence="1" id="KW-1133">Transmembrane helix</keyword>
<dbReference type="OrthoDB" id="306831at2759"/>
<name>A0E9N6_PARTE</name>
<feature type="transmembrane region" description="Helical" evidence="1">
    <location>
        <begin position="134"/>
        <end position="153"/>
    </location>
</feature>
<accession>A0E9N6</accession>